<dbReference type="InterPro" id="IPR011990">
    <property type="entry name" value="TPR-like_helical_dom_sf"/>
</dbReference>
<feature type="repeat" description="PPR" evidence="3">
    <location>
        <begin position="67"/>
        <end position="99"/>
    </location>
</feature>
<keyword evidence="5" id="KW-1185">Reference proteome</keyword>
<dbReference type="PANTHER" id="PTHR47941">
    <property type="entry name" value="PENTATRICOPEPTIDE REPEAT-CONTAINING PROTEIN 3, MITOCHONDRIAL"/>
    <property type="match status" value="1"/>
</dbReference>
<evidence type="ECO:0000256" key="1">
    <source>
        <dbReference type="ARBA" id="ARBA00007626"/>
    </source>
</evidence>
<evidence type="ECO:0008006" key="6">
    <source>
        <dbReference type="Google" id="ProtNLM"/>
    </source>
</evidence>
<dbReference type="PROSITE" id="PS51375">
    <property type="entry name" value="PPR"/>
    <property type="match status" value="1"/>
</dbReference>
<dbReference type="Pfam" id="PF13041">
    <property type="entry name" value="PPR_2"/>
    <property type="match status" value="1"/>
</dbReference>
<dbReference type="AlphaFoldDB" id="A0A540LGA3"/>
<dbReference type="EMBL" id="VIEB01000594">
    <property type="protein sequence ID" value="TQD85507.1"/>
    <property type="molecule type" value="Genomic_DNA"/>
</dbReference>
<dbReference type="Proteomes" id="UP000315295">
    <property type="component" value="Unassembled WGS sequence"/>
</dbReference>
<evidence type="ECO:0000313" key="5">
    <source>
        <dbReference type="Proteomes" id="UP000315295"/>
    </source>
</evidence>
<evidence type="ECO:0000313" key="4">
    <source>
        <dbReference type="EMBL" id="TQD85507.1"/>
    </source>
</evidence>
<dbReference type="InterPro" id="IPR002885">
    <property type="entry name" value="PPR_rpt"/>
</dbReference>
<evidence type="ECO:0000256" key="3">
    <source>
        <dbReference type="PROSITE-ProRule" id="PRU00708"/>
    </source>
</evidence>
<dbReference type="NCBIfam" id="TIGR00756">
    <property type="entry name" value="PPR"/>
    <property type="match status" value="2"/>
</dbReference>
<gene>
    <name evidence="4" type="ORF">C1H46_028919</name>
</gene>
<dbReference type="Gene3D" id="1.25.40.10">
    <property type="entry name" value="Tetratricopeptide repeat domain"/>
    <property type="match status" value="1"/>
</dbReference>
<name>A0A540LGA3_MALBA</name>
<protein>
    <recommendedName>
        <fullName evidence="6">Pentatricopeptide repeat-containing protein</fullName>
    </recommendedName>
</protein>
<sequence length="99" mass="10955">MKRSKIAYPNLIRYSTLLVGLHESGRLTEAVELFECITSKDQILPDVLAYNILVNGFCHGGKVDRADIVTSNVILGGLCREGRVEDALEMLENATDRGF</sequence>
<dbReference type="Pfam" id="PF12854">
    <property type="entry name" value="PPR_1"/>
    <property type="match status" value="1"/>
</dbReference>
<evidence type="ECO:0000256" key="2">
    <source>
        <dbReference type="ARBA" id="ARBA00022737"/>
    </source>
</evidence>
<comment type="similarity">
    <text evidence="1">Belongs to the PPR family. P subfamily.</text>
</comment>
<organism evidence="4 5">
    <name type="scientific">Malus baccata</name>
    <name type="common">Siberian crab apple</name>
    <name type="synonym">Pyrus baccata</name>
    <dbReference type="NCBI Taxonomy" id="106549"/>
    <lineage>
        <taxon>Eukaryota</taxon>
        <taxon>Viridiplantae</taxon>
        <taxon>Streptophyta</taxon>
        <taxon>Embryophyta</taxon>
        <taxon>Tracheophyta</taxon>
        <taxon>Spermatophyta</taxon>
        <taxon>Magnoliopsida</taxon>
        <taxon>eudicotyledons</taxon>
        <taxon>Gunneridae</taxon>
        <taxon>Pentapetalae</taxon>
        <taxon>rosids</taxon>
        <taxon>fabids</taxon>
        <taxon>Rosales</taxon>
        <taxon>Rosaceae</taxon>
        <taxon>Amygdaloideae</taxon>
        <taxon>Maleae</taxon>
        <taxon>Malus</taxon>
    </lineage>
</organism>
<comment type="caution">
    <text evidence="4">The sequence shown here is derived from an EMBL/GenBank/DDBJ whole genome shotgun (WGS) entry which is preliminary data.</text>
</comment>
<keyword evidence="2" id="KW-0677">Repeat</keyword>
<proteinExistence type="inferred from homology"/>
<accession>A0A540LGA3</accession>
<reference evidence="4 5" key="1">
    <citation type="journal article" date="2019" name="G3 (Bethesda)">
        <title>Sequencing of a Wild Apple (Malus baccata) Genome Unravels the Differences Between Cultivated and Wild Apple Species Regarding Disease Resistance and Cold Tolerance.</title>
        <authorList>
            <person name="Chen X."/>
        </authorList>
    </citation>
    <scope>NUCLEOTIDE SEQUENCE [LARGE SCALE GENOMIC DNA]</scope>
    <source>
        <strain evidence="5">cv. Shandingzi</strain>
        <tissue evidence="4">Leaves</tissue>
    </source>
</reference>